<dbReference type="CDD" id="cd11386">
    <property type="entry name" value="MCP_signal"/>
    <property type="match status" value="1"/>
</dbReference>
<proteinExistence type="inferred from homology"/>
<keyword evidence="4 10" id="KW-0812">Transmembrane</keyword>
<dbReference type="Pfam" id="PF00015">
    <property type="entry name" value="MCPsignal"/>
    <property type="match status" value="1"/>
</dbReference>
<dbReference type="SUPFAM" id="SSF103190">
    <property type="entry name" value="Sensory domain-like"/>
    <property type="match status" value="1"/>
</dbReference>
<keyword evidence="6 10" id="KW-0472">Membrane</keyword>
<name>A0A4T0V5A3_9NEIS</name>
<dbReference type="PROSITE" id="PS50111">
    <property type="entry name" value="CHEMOTAXIS_TRANSDUC_2"/>
    <property type="match status" value="1"/>
</dbReference>
<dbReference type="Pfam" id="PF02743">
    <property type="entry name" value="dCache_1"/>
    <property type="match status" value="1"/>
</dbReference>
<evidence type="ECO:0000256" key="9">
    <source>
        <dbReference type="PROSITE-ProRule" id="PRU00284"/>
    </source>
</evidence>
<keyword evidence="2" id="KW-1003">Cell membrane</keyword>
<dbReference type="InterPro" id="IPR003660">
    <property type="entry name" value="HAMP_dom"/>
</dbReference>
<evidence type="ECO:0000259" key="11">
    <source>
        <dbReference type="PROSITE" id="PS50111"/>
    </source>
</evidence>
<dbReference type="GO" id="GO:0006935">
    <property type="term" value="P:chemotaxis"/>
    <property type="evidence" value="ECO:0007669"/>
    <property type="project" value="UniProtKB-KW"/>
</dbReference>
<dbReference type="FunFam" id="1.10.287.950:FF:000001">
    <property type="entry name" value="Methyl-accepting chemotaxis sensory transducer"/>
    <property type="match status" value="1"/>
</dbReference>
<feature type="domain" description="HAMP" evidence="12">
    <location>
        <begin position="323"/>
        <end position="377"/>
    </location>
</feature>
<sequence>MDILCVRFMQSCRPWLRLPPAPAQRGASVFKTLKARLVLLCAGLLLLLAAILFAISFTQMRRALIDSSDAEISSLARSEADLLGQWYTDQLRDARSIDDETQAADLPRLIDRQARISGFENLGVAYEDGRFVSDQGKVLPAGFDARTRPWYQQAKQSGEAALSKPYVDVLSKKLAVTLSVPFKENGAFAGVIAADVLVDKLFAQLAERKVRADGYVFLLDKDGTVIAFPQAEHVQKPVSEVAPMLTGDKIASMAAEDEGRSIVVDGREMVVALHPVDGTDWIAGVAMDEALLDAPITRLSYLLGGSTVGVMLVLVLVGGAVIGGMLAGLTRLRDAMREISQGDADLTRALPVKGQDEIAQTAEAFNTFVAGLRTLFGSLRGEAGQVASGVADSSRLVSEVAAGSSSLSDVSSANAATLEQITVSIAQIADGAQQADQLVRATRGELEESAQGISRLCTGMESTAGSVRSLEDMLGVLNTRSQEISGITDVIRDIADQTNLLALNAAIEAARAGEQGRGFAVVADEVRKLAERTAQATQQIAGMVATIREETEQAVGDVNRTVGSVEDGVTVTRDAVEQIERIRRAMGEVVSKMGEISHSTSEQQVATTQIAQSTEQINGQVLENDSRLQDVSSTLEALNTAARRMGDEFGRFKL</sequence>
<dbReference type="AlphaFoldDB" id="A0A4T0V5A3"/>
<evidence type="ECO:0000256" key="2">
    <source>
        <dbReference type="ARBA" id="ARBA00022475"/>
    </source>
</evidence>
<dbReference type="GO" id="GO:0007165">
    <property type="term" value="P:signal transduction"/>
    <property type="evidence" value="ECO:0007669"/>
    <property type="project" value="UniProtKB-KW"/>
</dbReference>
<keyword evidence="3" id="KW-0145">Chemotaxis</keyword>
<accession>A0A4T0V5A3</accession>
<evidence type="ECO:0000256" key="6">
    <source>
        <dbReference type="ARBA" id="ARBA00023136"/>
    </source>
</evidence>
<evidence type="ECO:0000256" key="3">
    <source>
        <dbReference type="ARBA" id="ARBA00022500"/>
    </source>
</evidence>
<dbReference type="InterPro" id="IPR029151">
    <property type="entry name" value="Sensor-like_sf"/>
</dbReference>
<evidence type="ECO:0000259" key="12">
    <source>
        <dbReference type="PROSITE" id="PS50885"/>
    </source>
</evidence>
<keyword evidence="5 10" id="KW-1133">Transmembrane helix</keyword>
<dbReference type="SMART" id="SM00283">
    <property type="entry name" value="MA"/>
    <property type="match status" value="1"/>
</dbReference>
<dbReference type="SUPFAM" id="SSF58104">
    <property type="entry name" value="Methyl-accepting chemotaxis protein (MCP) signaling domain"/>
    <property type="match status" value="1"/>
</dbReference>
<dbReference type="SMART" id="SM00304">
    <property type="entry name" value="HAMP"/>
    <property type="match status" value="1"/>
</dbReference>
<evidence type="ECO:0000256" key="4">
    <source>
        <dbReference type="ARBA" id="ARBA00022692"/>
    </source>
</evidence>
<comment type="similarity">
    <text evidence="8">Belongs to the methyl-accepting chemotaxis (MCP) protein family.</text>
</comment>
<dbReference type="CDD" id="cd12913">
    <property type="entry name" value="PDC1_MCP_like"/>
    <property type="match status" value="1"/>
</dbReference>
<comment type="subcellular location">
    <subcellularLocation>
        <location evidence="1">Cell membrane</location>
        <topology evidence="1">Multi-pass membrane protein</topology>
    </subcellularLocation>
</comment>
<evidence type="ECO:0000256" key="10">
    <source>
        <dbReference type="SAM" id="Phobius"/>
    </source>
</evidence>
<evidence type="ECO:0000256" key="5">
    <source>
        <dbReference type="ARBA" id="ARBA00022989"/>
    </source>
</evidence>
<evidence type="ECO:0000313" key="13">
    <source>
        <dbReference type="EMBL" id="TIC86920.1"/>
    </source>
</evidence>
<evidence type="ECO:0000313" key="14">
    <source>
        <dbReference type="Proteomes" id="UP000308891"/>
    </source>
</evidence>
<dbReference type="CDD" id="cd06225">
    <property type="entry name" value="HAMP"/>
    <property type="match status" value="1"/>
</dbReference>
<evidence type="ECO:0000256" key="8">
    <source>
        <dbReference type="ARBA" id="ARBA00029447"/>
    </source>
</evidence>
<dbReference type="PROSITE" id="PS50885">
    <property type="entry name" value="HAMP"/>
    <property type="match status" value="1"/>
</dbReference>
<dbReference type="InterPro" id="IPR033479">
    <property type="entry name" value="dCache_1"/>
</dbReference>
<evidence type="ECO:0000256" key="1">
    <source>
        <dbReference type="ARBA" id="ARBA00004651"/>
    </source>
</evidence>
<keyword evidence="14" id="KW-1185">Reference proteome</keyword>
<organism evidence="13 14">
    <name type="scientific">Crenobacter intestini</name>
    <dbReference type="NCBI Taxonomy" id="2563443"/>
    <lineage>
        <taxon>Bacteria</taxon>
        <taxon>Pseudomonadati</taxon>
        <taxon>Pseudomonadota</taxon>
        <taxon>Betaproteobacteria</taxon>
        <taxon>Neisseriales</taxon>
        <taxon>Neisseriaceae</taxon>
        <taxon>Crenobacter</taxon>
    </lineage>
</organism>
<protein>
    <submittedName>
        <fullName evidence="13">Methyl-accepting chemotaxis protein</fullName>
    </submittedName>
</protein>
<dbReference type="OrthoDB" id="5580590at2"/>
<dbReference type="PANTHER" id="PTHR32089">
    <property type="entry name" value="METHYL-ACCEPTING CHEMOTAXIS PROTEIN MCPB"/>
    <property type="match status" value="1"/>
</dbReference>
<keyword evidence="7 9" id="KW-0807">Transducer</keyword>
<dbReference type="PANTHER" id="PTHR32089:SF117">
    <property type="entry name" value="METHYL ACCEPTING SENSORY TRANSDUCER WITH CACHE_1 SMALL MOLECULE BINDING DOMAIN"/>
    <property type="match status" value="1"/>
</dbReference>
<dbReference type="CDD" id="cd12912">
    <property type="entry name" value="PDC2_MCP_like"/>
    <property type="match status" value="1"/>
</dbReference>
<dbReference type="Pfam" id="PF00672">
    <property type="entry name" value="HAMP"/>
    <property type="match status" value="1"/>
</dbReference>
<dbReference type="GO" id="GO:0005886">
    <property type="term" value="C:plasma membrane"/>
    <property type="evidence" value="ECO:0007669"/>
    <property type="project" value="UniProtKB-SubCell"/>
</dbReference>
<feature type="domain" description="Methyl-accepting transducer" evidence="11">
    <location>
        <begin position="382"/>
        <end position="618"/>
    </location>
</feature>
<dbReference type="Gene3D" id="1.10.287.950">
    <property type="entry name" value="Methyl-accepting chemotaxis protein"/>
    <property type="match status" value="1"/>
</dbReference>
<comment type="caution">
    <text evidence="13">The sequence shown here is derived from an EMBL/GenBank/DDBJ whole genome shotgun (WGS) entry which is preliminary data.</text>
</comment>
<dbReference type="InterPro" id="IPR004089">
    <property type="entry name" value="MCPsignal_dom"/>
</dbReference>
<gene>
    <name evidence="13" type="ORF">E5K04_00455</name>
</gene>
<feature type="transmembrane region" description="Helical" evidence="10">
    <location>
        <begin position="301"/>
        <end position="327"/>
    </location>
</feature>
<reference evidence="13 14" key="1">
    <citation type="submission" date="2019-04" db="EMBL/GenBank/DDBJ databases">
        <title>Crenobacter sp. nov.</title>
        <authorList>
            <person name="Shi S."/>
        </authorList>
    </citation>
    <scope>NUCLEOTIDE SEQUENCE [LARGE SCALE GENOMIC DNA]</scope>
    <source>
        <strain evidence="13 14">GY 70310</strain>
    </source>
</reference>
<feature type="transmembrane region" description="Helical" evidence="10">
    <location>
        <begin position="37"/>
        <end position="57"/>
    </location>
</feature>
<dbReference type="Gene3D" id="3.30.450.20">
    <property type="entry name" value="PAS domain"/>
    <property type="match status" value="2"/>
</dbReference>
<evidence type="ECO:0000256" key="7">
    <source>
        <dbReference type="ARBA" id="ARBA00023224"/>
    </source>
</evidence>
<dbReference type="EMBL" id="STGJ01000001">
    <property type="protein sequence ID" value="TIC86920.1"/>
    <property type="molecule type" value="Genomic_DNA"/>
</dbReference>
<dbReference type="Proteomes" id="UP000308891">
    <property type="component" value="Unassembled WGS sequence"/>
</dbReference>